<comment type="similarity">
    <text evidence="1">Belongs to the WD repeat ATG16 family.</text>
</comment>
<comment type="caution">
    <text evidence="7">The sequence shown here is derived from an EMBL/GenBank/DDBJ whole genome shotgun (WGS) entry which is preliminary data.</text>
</comment>
<dbReference type="PROSITE" id="PS50082">
    <property type="entry name" value="WD_REPEATS_2"/>
    <property type="match status" value="6"/>
</dbReference>
<feature type="repeat" description="WD" evidence="4">
    <location>
        <begin position="507"/>
        <end position="537"/>
    </location>
</feature>
<feature type="repeat" description="WD" evidence="4">
    <location>
        <begin position="323"/>
        <end position="364"/>
    </location>
</feature>
<dbReference type="Pfam" id="PF08614">
    <property type="entry name" value="ATG16"/>
    <property type="match status" value="1"/>
</dbReference>
<keyword evidence="5" id="KW-0175">Coiled coil</keyword>
<dbReference type="PROSITE" id="PS00678">
    <property type="entry name" value="WD_REPEATS_1"/>
    <property type="match status" value="1"/>
</dbReference>
<dbReference type="EMBL" id="CALNXI010001672">
    <property type="protein sequence ID" value="CAH3174586.1"/>
    <property type="molecule type" value="Genomic_DNA"/>
</dbReference>
<gene>
    <name evidence="7" type="ORF">PEVE_00009647</name>
</gene>
<dbReference type="SUPFAM" id="SSF50978">
    <property type="entry name" value="WD40 repeat-like"/>
    <property type="match status" value="1"/>
</dbReference>
<dbReference type="CDD" id="cd00200">
    <property type="entry name" value="WD40"/>
    <property type="match status" value="1"/>
</dbReference>
<evidence type="ECO:0000256" key="4">
    <source>
        <dbReference type="PROSITE-ProRule" id="PRU00221"/>
    </source>
</evidence>
<dbReference type="Proteomes" id="UP001159427">
    <property type="component" value="Unassembled WGS sequence"/>
</dbReference>
<dbReference type="InterPro" id="IPR019775">
    <property type="entry name" value="WD40_repeat_CS"/>
</dbReference>
<dbReference type="PANTHER" id="PTHR19878">
    <property type="entry name" value="AUTOPHAGY PROTEIN 16-LIKE"/>
    <property type="match status" value="1"/>
</dbReference>
<name>A0ABN8R8G9_9CNID</name>
<dbReference type="Pfam" id="PF00400">
    <property type="entry name" value="WD40"/>
    <property type="match status" value="5"/>
</dbReference>
<evidence type="ECO:0000259" key="6">
    <source>
        <dbReference type="Pfam" id="PF08614"/>
    </source>
</evidence>
<evidence type="ECO:0000313" key="8">
    <source>
        <dbReference type="Proteomes" id="UP001159427"/>
    </source>
</evidence>
<feature type="repeat" description="WD" evidence="4">
    <location>
        <begin position="279"/>
        <end position="320"/>
    </location>
</feature>
<dbReference type="InterPro" id="IPR036322">
    <property type="entry name" value="WD40_repeat_dom_sf"/>
</dbReference>
<dbReference type="PANTHER" id="PTHR19878:SF8">
    <property type="entry name" value="AUTOPHAGY-RELATED 16, ISOFORM F"/>
    <property type="match status" value="1"/>
</dbReference>
<dbReference type="InterPro" id="IPR045160">
    <property type="entry name" value="ATG16"/>
</dbReference>
<protein>
    <recommendedName>
        <fullName evidence="6">Autophagy-related protein 16 domain-containing protein</fullName>
    </recommendedName>
</protein>
<reference evidence="7 8" key="1">
    <citation type="submission" date="2022-05" db="EMBL/GenBank/DDBJ databases">
        <authorList>
            <consortium name="Genoscope - CEA"/>
            <person name="William W."/>
        </authorList>
    </citation>
    <scope>NUCLEOTIDE SEQUENCE [LARGE SCALE GENOMIC DNA]</scope>
</reference>
<feature type="repeat" description="WD" evidence="4">
    <location>
        <begin position="423"/>
        <end position="448"/>
    </location>
</feature>
<feature type="domain" description="Autophagy-related protein 16" evidence="6">
    <location>
        <begin position="24"/>
        <end position="224"/>
    </location>
</feature>
<evidence type="ECO:0000313" key="7">
    <source>
        <dbReference type="EMBL" id="CAH3174586.1"/>
    </source>
</evidence>
<dbReference type="InterPro" id="IPR001680">
    <property type="entry name" value="WD40_rpt"/>
</dbReference>
<keyword evidence="2 4" id="KW-0853">WD repeat</keyword>
<dbReference type="Gene3D" id="1.20.5.170">
    <property type="match status" value="1"/>
</dbReference>
<dbReference type="PRINTS" id="PR00320">
    <property type="entry name" value="GPROTEINBRPT"/>
</dbReference>
<accession>A0ABN8R8G9</accession>
<evidence type="ECO:0000256" key="5">
    <source>
        <dbReference type="SAM" id="Coils"/>
    </source>
</evidence>
<dbReference type="CDD" id="cd22887">
    <property type="entry name" value="Atg16_CCD"/>
    <property type="match status" value="1"/>
</dbReference>
<dbReference type="PROSITE" id="PS50294">
    <property type="entry name" value="WD_REPEATS_REGION"/>
    <property type="match status" value="3"/>
</dbReference>
<dbReference type="InterPro" id="IPR020472">
    <property type="entry name" value="WD40_PAC1"/>
</dbReference>
<evidence type="ECO:0000256" key="3">
    <source>
        <dbReference type="ARBA" id="ARBA00022737"/>
    </source>
</evidence>
<dbReference type="InterPro" id="IPR015943">
    <property type="entry name" value="WD40/YVTN_repeat-like_dom_sf"/>
</dbReference>
<feature type="coiled-coil region" evidence="5">
    <location>
        <begin position="53"/>
        <end position="248"/>
    </location>
</feature>
<keyword evidence="3" id="KW-0677">Repeat</keyword>
<evidence type="ECO:0000256" key="1">
    <source>
        <dbReference type="ARBA" id="ARBA00009271"/>
    </source>
</evidence>
<dbReference type="Gene3D" id="2.130.10.10">
    <property type="entry name" value="YVTN repeat-like/Quinoprotein amine dehydrogenase"/>
    <property type="match status" value="2"/>
</dbReference>
<feature type="repeat" description="WD" evidence="4">
    <location>
        <begin position="538"/>
        <end position="573"/>
    </location>
</feature>
<proteinExistence type="inferred from homology"/>
<dbReference type="SMART" id="SM00320">
    <property type="entry name" value="WD40"/>
    <property type="match status" value="7"/>
</dbReference>
<evidence type="ECO:0000256" key="2">
    <source>
        <dbReference type="ARBA" id="ARBA00022574"/>
    </source>
</evidence>
<sequence length="573" mass="64611">MKLHDQSQSFKMAGGERLSWRKKISKRLEARDRLEWHCFKDVIREHNKLFESADTSKSRLVQLEIQVVQLQQEKLELQGRVQELSLTGGGAGGGAGSEKIALLEQKLFKLQEEVTELHRQRGENAQKLLDVNNALRQKEQELQTKEGQFEDLTINKQDLDKECTRLQQTIIELDATCQLVKDELQALQLAYSALEEKNRKTIEENQELITRWMTEKAKAANEVNAQNEMQLRIRQQKLQKELLEASKEPVKEPSYNFEGPAAAPFCAIVSVPSYPERKFDAHDGEVNAARFSTSGRFFATGGADRKVKIWEQVNGNYVSKCIIHGSNAGIMSVQFDPQEKLILAASHEGACRVWTFADQRLRHTLTGHSQKVMTAKFFGAATKVVSGGHDRTLKIWDLRSRQCTRTIFAGSSCNDIVINEGIGSQVASGHLDKTVRFWDIRTENQSPVGEITLQGKITSLDLTLDLNYMLASARDDTVKLLDLRMNQVISTCFADGFKVAMDYTRASFSPDGQYVICGSHDGSIFVWNASSAKLEKVLKEHTSSVVVCAWHPDGSSIISCDRNKRAIIWTNRY</sequence>
<organism evidence="7 8">
    <name type="scientific">Porites evermanni</name>
    <dbReference type="NCBI Taxonomy" id="104178"/>
    <lineage>
        <taxon>Eukaryota</taxon>
        <taxon>Metazoa</taxon>
        <taxon>Cnidaria</taxon>
        <taxon>Anthozoa</taxon>
        <taxon>Hexacorallia</taxon>
        <taxon>Scleractinia</taxon>
        <taxon>Fungiina</taxon>
        <taxon>Poritidae</taxon>
        <taxon>Porites</taxon>
    </lineage>
</organism>
<dbReference type="InterPro" id="IPR013923">
    <property type="entry name" value="Autophagy-rel_prot_16_dom"/>
</dbReference>
<feature type="repeat" description="WD" evidence="4">
    <location>
        <begin position="365"/>
        <end position="406"/>
    </location>
</feature>
<keyword evidence="8" id="KW-1185">Reference proteome</keyword>